<proteinExistence type="predicted"/>
<dbReference type="Proteomes" id="UP001150614">
    <property type="component" value="Unassembled WGS sequence"/>
</dbReference>
<organism evidence="1 2">
    <name type="scientific">Pseudomonas carnis</name>
    <dbReference type="NCBI Taxonomy" id="2487355"/>
    <lineage>
        <taxon>Bacteria</taxon>
        <taxon>Pseudomonadati</taxon>
        <taxon>Pseudomonadota</taxon>
        <taxon>Gammaproteobacteria</taxon>
        <taxon>Pseudomonadales</taxon>
        <taxon>Pseudomonadaceae</taxon>
        <taxon>Pseudomonas</taxon>
    </lineage>
</organism>
<accession>A0ABT5RJU5</accession>
<evidence type="ECO:0000313" key="2">
    <source>
        <dbReference type="Proteomes" id="UP001150614"/>
    </source>
</evidence>
<gene>
    <name evidence="1" type="ORF">NMG11_19095</name>
</gene>
<reference evidence="1" key="1">
    <citation type="submission" date="2022-07" db="EMBL/GenBank/DDBJ databases">
        <title>Draft genome of Pseudomonas carnis strain LP isolated from cheese.</title>
        <authorList>
            <person name="Wolfe B.E."/>
        </authorList>
    </citation>
    <scope>NUCLEOTIDE SEQUENCE</scope>
    <source>
        <strain evidence="1">LP</strain>
    </source>
</reference>
<keyword evidence="2" id="KW-1185">Reference proteome</keyword>
<dbReference type="RefSeq" id="WP_046071061.1">
    <property type="nucleotide sequence ID" value="NZ_JANCLL010000023.1"/>
</dbReference>
<protein>
    <submittedName>
        <fullName evidence="1">Uncharacterized protein</fullName>
    </submittedName>
</protein>
<comment type="caution">
    <text evidence="1">The sequence shown here is derived from an EMBL/GenBank/DDBJ whole genome shotgun (WGS) entry which is preliminary data.</text>
</comment>
<dbReference type="EMBL" id="JANCLL010000023">
    <property type="protein sequence ID" value="MDD1945930.1"/>
    <property type="molecule type" value="Genomic_DNA"/>
</dbReference>
<sequence>MKGKRKAKTIKWLMKDQFEREARLMLRKRSRDASNHFLDAAAIFGVEHEPVGLLSGNCGE</sequence>
<name>A0ABT5RJU5_9PSED</name>
<evidence type="ECO:0000313" key="1">
    <source>
        <dbReference type="EMBL" id="MDD1945930.1"/>
    </source>
</evidence>